<evidence type="ECO:0000313" key="3">
    <source>
        <dbReference type="Proteomes" id="UP001151760"/>
    </source>
</evidence>
<dbReference type="Proteomes" id="UP001151760">
    <property type="component" value="Unassembled WGS sequence"/>
</dbReference>
<feature type="compositionally biased region" description="Acidic residues" evidence="1">
    <location>
        <begin position="102"/>
        <end position="130"/>
    </location>
</feature>
<name>A0ABQ5B4B3_9ASTR</name>
<evidence type="ECO:0000313" key="2">
    <source>
        <dbReference type="EMBL" id="GJT09695.1"/>
    </source>
</evidence>
<accession>A0ABQ5B4B3</accession>
<protein>
    <submittedName>
        <fullName evidence="2">Uncharacterized protein</fullName>
    </submittedName>
</protein>
<organism evidence="2 3">
    <name type="scientific">Tanacetum coccineum</name>
    <dbReference type="NCBI Taxonomy" id="301880"/>
    <lineage>
        <taxon>Eukaryota</taxon>
        <taxon>Viridiplantae</taxon>
        <taxon>Streptophyta</taxon>
        <taxon>Embryophyta</taxon>
        <taxon>Tracheophyta</taxon>
        <taxon>Spermatophyta</taxon>
        <taxon>Magnoliopsida</taxon>
        <taxon>eudicotyledons</taxon>
        <taxon>Gunneridae</taxon>
        <taxon>Pentapetalae</taxon>
        <taxon>asterids</taxon>
        <taxon>campanulids</taxon>
        <taxon>Asterales</taxon>
        <taxon>Asteraceae</taxon>
        <taxon>Asteroideae</taxon>
        <taxon>Anthemideae</taxon>
        <taxon>Anthemidinae</taxon>
        <taxon>Tanacetum</taxon>
    </lineage>
</organism>
<dbReference type="EMBL" id="BQNB010012928">
    <property type="protein sequence ID" value="GJT09695.1"/>
    <property type="molecule type" value="Genomic_DNA"/>
</dbReference>
<gene>
    <name evidence="2" type="ORF">Tco_0856737</name>
</gene>
<feature type="compositionally biased region" description="Acidic residues" evidence="1">
    <location>
        <begin position="152"/>
        <end position="161"/>
    </location>
</feature>
<reference evidence="2" key="2">
    <citation type="submission" date="2022-01" db="EMBL/GenBank/DDBJ databases">
        <authorList>
            <person name="Yamashiro T."/>
            <person name="Shiraishi A."/>
            <person name="Satake H."/>
            <person name="Nakayama K."/>
        </authorList>
    </citation>
    <scope>NUCLEOTIDE SEQUENCE</scope>
</reference>
<sequence>MSDSEDSTVTYIAVSSPFADLPNIRSSGVDGPPVMPEDPYAYMVAAFQALPSPDYLSGPEYPPSLEFIPEPVYLEFMPLEDEILPAEKQPLPAAISLTADSPGDDGDDKDESFDDDEDEDVDIEGDEEEEHPTPANSTTVALPAVDHAPSAEETEPFETDESAATPPPHPAYRVTARILIRDEPPTPFWSDTEVARLLAIPTPPPSPLSLWSSPLPQIPSPPLPPILSPLPVSSPPPASPTYPLGYKAVMIRLRAEALYEVGESSSTPATRPTRSFRADYGFITTLDREIRLDPEREDTDEIYVRLDEA</sequence>
<comment type="caution">
    <text evidence="2">The sequence shown here is derived from an EMBL/GenBank/DDBJ whole genome shotgun (WGS) entry which is preliminary data.</text>
</comment>
<reference evidence="2" key="1">
    <citation type="journal article" date="2022" name="Int. J. Mol. Sci.">
        <title>Draft Genome of Tanacetum Coccineum: Genomic Comparison of Closely Related Tanacetum-Family Plants.</title>
        <authorList>
            <person name="Yamashiro T."/>
            <person name="Shiraishi A."/>
            <person name="Nakayama K."/>
            <person name="Satake H."/>
        </authorList>
    </citation>
    <scope>NUCLEOTIDE SEQUENCE</scope>
</reference>
<proteinExistence type="predicted"/>
<feature type="region of interest" description="Disordered" evidence="1">
    <location>
        <begin position="85"/>
        <end position="170"/>
    </location>
</feature>
<keyword evidence="3" id="KW-1185">Reference proteome</keyword>
<evidence type="ECO:0000256" key="1">
    <source>
        <dbReference type="SAM" id="MobiDB-lite"/>
    </source>
</evidence>